<name>A0A7K1YAA6_9SPHI</name>
<feature type="compositionally biased region" description="Basic and acidic residues" evidence="1">
    <location>
        <begin position="1"/>
        <end position="37"/>
    </location>
</feature>
<evidence type="ECO:0000256" key="1">
    <source>
        <dbReference type="SAM" id="MobiDB-lite"/>
    </source>
</evidence>
<dbReference type="EMBL" id="WVHT01000004">
    <property type="protein sequence ID" value="MXV51360.1"/>
    <property type="molecule type" value="Genomic_DNA"/>
</dbReference>
<evidence type="ECO:0000313" key="2">
    <source>
        <dbReference type="EMBL" id="MXV51360.1"/>
    </source>
</evidence>
<reference evidence="2 3" key="1">
    <citation type="submission" date="2019-11" db="EMBL/GenBank/DDBJ databases">
        <title>Pedobacter sp. HMF7647 Genome sequencing and assembly.</title>
        <authorList>
            <person name="Kang H."/>
            <person name="Kim H."/>
            <person name="Joh K."/>
        </authorList>
    </citation>
    <scope>NUCLEOTIDE SEQUENCE [LARGE SCALE GENOMIC DNA]</scope>
    <source>
        <strain evidence="2 3">HMF7647</strain>
    </source>
</reference>
<feature type="region of interest" description="Disordered" evidence="1">
    <location>
        <begin position="1"/>
        <end position="76"/>
    </location>
</feature>
<feature type="compositionally biased region" description="Basic and acidic residues" evidence="1">
    <location>
        <begin position="61"/>
        <end position="70"/>
    </location>
</feature>
<dbReference type="RefSeq" id="WP_160844536.1">
    <property type="nucleotide sequence ID" value="NZ_WVHT01000004.1"/>
</dbReference>
<dbReference type="AlphaFoldDB" id="A0A7K1YAA6"/>
<evidence type="ECO:0000313" key="3">
    <source>
        <dbReference type="Proteomes" id="UP000466586"/>
    </source>
</evidence>
<proteinExistence type="predicted"/>
<comment type="caution">
    <text evidence="2">The sequence shown here is derived from an EMBL/GenBank/DDBJ whole genome shotgun (WGS) entry which is preliminary data.</text>
</comment>
<gene>
    <name evidence="2" type="ORF">GS399_10300</name>
</gene>
<accession>A0A7K1YAA6</accession>
<organism evidence="2 3">
    <name type="scientific">Hufsiella arboris</name>
    <dbReference type="NCBI Taxonomy" id="2695275"/>
    <lineage>
        <taxon>Bacteria</taxon>
        <taxon>Pseudomonadati</taxon>
        <taxon>Bacteroidota</taxon>
        <taxon>Sphingobacteriia</taxon>
        <taxon>Sphingobacteriales</taxon>
        <taxon>Sphingobacteriaceae</taxon>
        <taxon>Hufsiella</taxon>
    </lineage>
</organism>
<sequence>MENQEKNHERITKGEDELSARAGDENSRHGATHDESFKTTPRKNRLGWENPQDEQMFESFNDIREQRGEKPEDEEA</sequence>
<keyword evidence="3" id="KW-1185">Reference proteome</keyword>
<protein>
    <submittedName>
        <fullName evidence="2">Uncharacterized protein</fullName>
    </submittedName>
</protein>
<dbReference type="Proteomes" id="UP000466586">
    <property type="component" value="Unassembled WGS sequence"/>
</dbReference>